<dbReference type="OrthoDB" id="3464282at2"/>
<protein>
    <submittedName>
        <fullName evidence="1">Uncharacterized protein</fullName>
    </submittedName>
</protein>
<gene>
    <name evidence="1" type="ordered locus">Psta_0436</name>
</gene>
<dbReference type="Proteomes" id="UP000001887">
    <property type="component" value="Chromosome"/>
</dbReference>
<sequence>MPFWIEGWIEVARLPETADEHAWSGVVNLGAIVDVADEDTEQIFGMSKGCVSGEKSVAAIAAARGVPANPSVQVRRALDEIEAHEAKFGTGEMGGYTWALWDEIRGYALKEPPEDSQWTLSFAFARTLEERFGADRVRFVVWFNW</sequence>
<name>D2R395_PIRSD</name>
<organism evidence="1 2">
    <name type="scientific">Pirellula staleyi (strain ATCC 27377 / DSM 6068 / ICPB 4128)</name>
    <name type="common">Pirella staleyi</name>
    <dbReference type="NCBI Taxonomy" id="530564"/>
    <lineage>
        <taxon>Bacteria</taxon>
        <taxon>Pseudomonadati</taxon>
        <taxon>Planctomycetota</taxon>
        <taxon>Planctomycetia</taxon>
        <taxon>Pirellulales</taxon>
        <taxon>Pirellulaceae</taxon>
        <taxon>Pirellula</taxon>
    </lineage>
</organism>
<dbReference type="HOGENOM" id="CLU_1785095_0_0_0"/>
<reference evidence="1 2" key="1">
    <citation type="journal article" date="2009" name="Stand. Genomic Sci.">
        <title>Complete genome sequence of Pirellula staleyi type strain (ATCC 27377).</title>
        <authorList>
            <person name="Clum A."/>
            <person name="Tindall B.J."/>
            <person name="Sikorski J."/>
            <person name="Ivanova N."/>
            <person name="Mavrommatis K."/>
            <person name="Lucas S."/>
            <person name="Glavina del Rio T."/>
            <person name="Nolan M."/>
            <person name="Chen F."/>
            <person name="Tice H."/>
            <person name="Pitluck S."/>
            <person name="Cheng J.F."/>
            <person name="Chertkov O."/>
            <person name="Brettin T."/>
            <person name="Han C."/>
            <person name="Detter J.C."/>
            <person name="Kuske C."/>
            <person name="Bruce D."/>
            <person name="Goodwin L."/>
            <person name="Ovchinikova G."/>
            <person name="Pati A."/>
            <person name="Mikhailova N."/>
            <person name="Chen A."/>
            <person name="Palaniappan K."/>
            <person name="Land M."/>
            <person name="Hauser L."/>
            <person name="Chang Y.J."/>
            <person name="Jeffries C.D."/>
            <person name="Chain P."/>
            <person name="Rohde M."/>
            <person name="Goker M."/>
            <person name="Bristow J."/>
            <person name="Eisen J.A."/>
            <person name="Markowitz V."/>
            <person name="Hugenholtz P."/>
            <person name="Kyrpides N.C."/>
            <person name="Klenk H.P."/>
            <person name="Lapidus A."/>
        </authorList>
    </citation>
    <scope>NUCLEOTIDE SEQUENCE [LARGE SCALE GENOMIC DNA]</scope>
    <source>
        <strain evidence="2">ATCC 27377 / DSM 6068 / ICPB 4128</strain>
    </source>
</reference>
<dbReference type="eggNOG" id="ENOG502ZXGP">
    <property type="taxonomic scope" value="Bacteria"/>
</dbReference>
<evidence type="ECO:0000313" key="1">
    <source>
        <dbReference type="EMBL" id="ADB15126.1"/>
    </source>
</evidence>
<dbReference type="EMBL" id="CP001848">
    <property type="protein sequence ID" value="ADB15126.1"/>
    <property type="molecule type" value="Genomic_DNA"/>
</dbReference>
<evidence type="ECO:0000313" key="2">
    <source>
        <dbReference type="Proteomes" id="UP000001887"/>
    </source>
</evidence>
<accession>D2R395</accession>
<dbReference type="KEGG" id="psl:Psta_0436"/>
<keyword evidence="2" id="KW-1185">Reference proteome</keyword>
<dbReference type="AlphaFoldDB" id="D2R395"/>
<proteinExistence type="predicted"/>